<evidence type="ECO:0000313" key="2">
    <source>
        <dbReference type="EMBL" id="MXR00027.1"/>
    </source>
</evidence>
<feature type="compositionally biased region" description="Low complexity" evidence="1">
    <location>
        <begin position="59"/>
        <end position="70"/>
    </location>
</feature>
<evidence type="ECO:0000313" key="3">
    <source>
        <dbReference type="Proteomes" id="UP000322234"/>
    </source>
</evidence>
<dbReference type="AlphaFoldDB" id="A0A6B0SIV6"/>
<organism evidence="2 3">
    <name type="scientific">Bos mutus</name>
    <name type="common">wild yak</name>
    <dbReference type="NCBI Taxonomy" id="72004"/>
    <lineage>
        <taxon>Eukaryota</taxon>
        <taxon>Metazoa</taxon>
        <taxon>Chordata</taxon>
        <taxon>Craniata</taxon>
        <taxon>Vertebrata</taxon>
        <taxon>Euteleostomi</taxon>
        <taxon>Mammalia</taxon>
        <taxon>Eutheria</taxon>
        <taxon>Laurasiatheria</taxon>
        <taxon>Artiodactyla</taxon>
        <taxon>Ruminantia</taxon>
        <taxon>Pecora</taxon>
        <taxon>Bovidae</taxon>
        <taxon>Bovinae</taxon>
        <taxon>Bos</taxon>
    </lineage>
</organism>
<proteinExistence type="predicted"/>
<protein>
    <submittedName>
        <fullName evidence="2">Uncharacterized protein</fullName>
    </submittedName>
</protein>
<dbReference type="Proteomes" id="UP000322234">
    <property type="component" value="Unassembled WGS sequence"/>
</dbReference>
<feature type="compositionally biased region" description="Low complexity" evidence="1">
    <location>
        <begin position="23"/>
        <end position="33"/>
    </location>
</feature>
<accession>A0A6B0SIV6</accession>
<feature type="region of interest" description="Disordered" evidence="1">
    <location>
        <begin position="1"/>
        <end position="84"/>
    </location>
</feature>
<sequence length="120" mass="12904">MVGIGGNCDLTWRYSPERRSRGTGRLRSGTPRLESCRQVNAPPAAPPPRQVNHRPARPPGARIARSGAPGLVSRAGPWEPLPTPPLIPSFLQSPFVDPAVCHRSMDPPTLKVSQSLVSIS</sequence>
<keyword evidence="3" id="KW-1185">Reference proteome</keyword>
<evidence type="ECO:0000256" key="1">
    <source>
        <dbReference type="SAM" id="MobiDB-lite"/>
    </source>
</evidence>
<reference evidence="2" key="1">
    <citation type="submission" date="2019-10" db="EMBL/GenBank/DDBJ databases">
        <title>The sequence and de novo assembly of the wild yak genome.</title>
        <authorList>
            <person name="Liu Y."/>
        </authorList>
    </citation>
    <scope>NUCLEOTIDE SEQUENCE [LARGE SCALE GENOMIC DNA]</scope>
    <source>
        <strain evidence="2">WY2019</strain>
    </source>
</reference>
<comment type="caution">
    <text evidence="2">The sequence shown here is derived from an EMBL/GenBank/DDBJ whole genome shotgun (WGS) entry which is preliminary data.</text>
</comment>
<gene>
    <name evidence="2" type="ORF">E5288_WYG019005</name>
</gene>
<name>A0A6B0SIV6_9CETA</name>
<dbReference type="EMBL" id="VBQZ03007812">
    <property type="protein sequence ID" value="MXR00027.1"/>
    <property type="molecule type" value="Genomic_DNA"/>
</dbReference>